<dbReference type="Gene3D" id="2.30.40.10">
    <property type="entry name" value="Urease, subunit C, domain 1"/>
    <property type="match status" value="1"/>
</dbReference>
<evidence type="ECO:0000313" key="2">
    <source>
        <dbReference type="EMBL" id="SVA45797.1"/>
    </source>
</evidence>
<dbReference type="SUPFAM" id="SSF51556">
    <property type="entry name" value="Metallo-dependent hydrolases"/>
    <property type="match status" value="1"/>
</dbReference>
<dbReference type="PANTHER" id="PTHR11647:SF1">
    <property type="entry name" value="COLLAPSIN RESPONSE MEDIATOR PROTEIN"/>
    <property type="match status" value="1"/>
</dbReference>
<sequence length="566" mass="62610">MAFDLVVKNGTVVDGTGAPGFRADIGVNEGKITAIGRLGGKAYRTVDADDHVVTPGFIDGHTHMDAQVFWDPLGSCSCYHGVTSVVMGNCGFTIAPCAERDAGFVFKNLERAEDISPDAMQAGIEWSWETFPEFLDTVDELPKGINYAGYIGHSAIRTYVMGERAFTERASTDELGRMCDIAEEGVRAGAIGFSTSRTPNHVTADDLPVASRVADWEEVRAIVSAVGRTGRGLFEIAGEQAGRDPDRLREYHVRLRDLAVDSGVVQTWGMFSSRFAPDHWRPYFGLLEETAAAGGRMFVQVHSRALNTMLSFKTQMPFDRWDLWSDIRALSLDDQKRQLRDPDLCKRLVEIANGEAPRNRIVGVEARPPDYDHLYVMDSMVGEQRLLKDVAGERGVNPVALMIDLSLESDFDQFFCQPAANENQDHVLEMMKHPRSVVTFSDSGAHVSQIMDSSLQTHLLSHWVREKEAMTLEEAVRELTCVPATNWGMHDRGLIREGLNADLVVFDPKTVAPRMPEVVNDLPSGAKRLKQVANGIRHSIVNGEVFLTDNEHTGSTSGRLFRGRAS</sequence>
<dbReference type="AlphaFoldDB" id="A0A381W1M6"/>
<feature type="domain" description="Amidohydrolase 3" evidence="1">
    <location>
        <begin position="363"/>
        <end position="545"/>
    </location>
</feature>
<name>A0A381W1M6_9ZZZZ</name>
<dbReference type="GO" id="GO:0016812">
    <property type="term" value="F:hydrolase activity, acting on carbon-nitrogen (but not peptide) bonds, in cyclic amides"/>
    <property type="evidence" value="ECO:0007669"/>
    <property type="project" value="TreeGrafter"/>
</dbReference>
<dbReference type="SUPFAM" id="SSF51338">
    <property type="entry name" value="Composite domain of metallo-dependent hydrolases"/>
    <property type="match status" value="1"/>
</dbReference>
<protein>
    <recommendedName>
        <fullName evidence="1">Amidohydrolase 3 domain-containing protein</fullName>
    </recommendedName>
</protein>
<feature type="domain" description="Amidohydrolase 3" evidence="1">
    <location>
        <begin position="44"/>
        <end position="227"/>
    </location>
</feature>
<evidence type="ECO:0000259" key="1">
    <source>
        <dbReference type="Pfam" id="PF07969"/>
    </source>
</evidence>
<gene>
    <name evidence="2" type="ORF">METZ01_LOCUS98651</name>
</gene>
<dbReference type="InterPro" id="IPR050378">
    <property type="entry name" value="Metallo-dep_Hydrolases_sf"/>
</dbReference>
<dbReference type="Gene3D" id="3.20.20.140">
    <property type="entry name" value="Metal-dependent hydrolases"/>
    <property type="match status" value="2"/>
</dbReference>
<dbReference type="GO" id="GO:0005829">
    <property type="term" value="C:cytosol"/>
    <property type="evidence" value="ECO:0007669"/>
    <property type="project" value="TreeGrafter"/>
</dbReference>
<dbReference type="InterPro" id="IPR032466">
    <property type="entry name" value="Metal_Hydrolase"/>
</dbReference>
<accession>A0A381W1M6</accession>
<reference evidence="2" key="1">
    <citation type="submission" date="2018-05" db="EMBL/GenBank/DDBJ databases">
        <authorList>
            <person name="Lanie J.A."/>
            <person name="Ng W.-L."/>
            <person name="Kazmierczak K.M."/>
            <person name="Andrzejewski T.M."/>
            <person name="Davidsen T.M."/>
            <person name="Wayne K.J."/>
            <person name="Tettelin H."/>
            <person name="Glass J.I."/>
            <person name="Rusch D."/>
            <person name="Podicherti R."/>
            <person name="Tsui H.-C.T."/>
            <person name="Winkler M.E."/>
        </authorList>
    </citation>
    <scope>NUCLEOTIDE SEQUENCE</scope>
</reference>
<dbReference type="EMBL" id="UINC01010279">
    <property type="protein sequence ID" value="SVA45797.1"/>
    <property type="molecule type" value="Genomic_DNA"/>
</dbReference>
<dbReference type="InterPro" id="IPR013108">
    <property type="entry name" value="Amidohydro_3"/>
</dbReference>
<proteinExistence type="predicted"/>
<dbReference type="Pfam" id="PF07969">
    <property type="entry name" value="Amidohydro_3"/>
    <property type="match status" value="2"/>
</dbReference>
<organism evidence="2">
    <name type="scientific">marine metagenome</name>
    <dbReference type="NCBI Taxonomy" id="408172"/>
    <lineage>
        <taxon>unclassified sequences</taxon>
        <taxon>metagenomes</taxon>
        <taxon>ecological metagenomes</taxon>
    </lineage>
</organism>
<dbReference type="PANTHER" id="PTHR11647">
    <property type="entry name" value="HYDRANTOINASE/DIHYDROPYRIMIDINASE FAMILY MEMBER"/>
    <property type="match status" value="1"/>
</dbReference>
<dbReference type="InterPro" id="IPR011059">
    <property type="entry name" value="Metal-dep_hydrolase_composite"/>
</dbReference>